<feature type="signal peptide" evidence="1">
    <location>
        <begin position="1"/>
        <end position="23"/>
    </location>
</feature>
<gene>
    <name evidence="2" type="ORF">BegalDRAFT_1345</name>
</gene>
<feature type="chain" id="PRO_5003668726" evidence="1">
    <location>
        <begin position="24"/>
        <end position="703"/>
    </location>
</feature>
<dbReference type="RefSeq" id="WP_002684999.1">
    <property type="nucleotide sequence ID" value="NZ_JH600070.1"/>
</dbReference>
<proteinExistence type="predicted"/>
<evidence type="ECO:0000313" key="3">
    <source>
        <dbReference type="Proteomes" id="UP000005744"/>
    </source>
</evidence>
<organism evidence="2 3">
    <name type="scientific">Beggiatoa alba B18LD</name>
    <dbReference type="NCBI Taxonomy" id="395493"/>
    <lineage>
        <taxon>Bacteria</taxon>
        <taxon>Pseudomonadati</taxon>
        <taxon>Pseudomonadota</taxon>
        <taxon>Gammaproteobacteria</taxon>
        <taxon>Thiotrichales</taxon>
        <taxon>Thiotrichaceae</taxon>
        <taxon>Beggiatoa</taxon>
    </lineage>
</organism>
<reference evidence="2 3" key="1">
    <citation type="submission" date="2011-11" db="EMBL/GenBank/DDBJ databases">
        <title>Improved High-Quality Draft sequence of Beggiatoa alba B18lD.</title>
        <authorList>
            <consortium name="US DOE Joint Genome Institute"/>
            <person name="Lucas S."/>
            <person name="Han J."/>
            <person name="Lapidus A."/>
            <person name="Cheng J.-F."/>
            <person name="Goodwin L."/>
            <person name="Pitluck S."/>
            <person name="Peters L."/>
            <person name="Mikhailova N."/>
            <person name="Held B."/>
            <person name="Detter J.C."/>
            <person name="Han C."/>
            <person name="Tapia R."/>
            <person name="Land M."/>
            <person name="Hauser L."/>
            <person name="Kyrpides N."/>
            <person name="Ivanova N."/>
            <person name="Pagani I."/>
            <person name="Samuel K."/>
            <person name="Teske A."/>
            <person name="Mueller J."/>
            <person name="Woyke T."/>
        </authorList>
    </citation>
    <scope>NUCLEOTIDE SEQUENCE [LARGE SCALE GENOMIC DNA]</scope>
    <source>
        <strain evidence="2 3">B18LD</strain>
    </source>
</reference>
<dbReference type="EMBL" id="JH600070">
    <property type="protein sequence ID" value="EIJ42240.1"/>
    <property type="molecule type" value="Genomic_DNA"/>
</dbReference>
<sequence>MKRKLLPLSLSICLLVASAWGYANDLPALGQGKATHQSGVHSAVNSVFMGGIAVNGGIPSQSITQKLADPVDIQGNIMVDPADVGKTVDIIVYAKFKLEPTGDAYYFMLRKLPEGGFDIPLWNHKVESLAAFDTVTLGETQTVSLYKGNFVATGLLDVYFGYLTTAEDGSKTLVTNPEPIAIRINANEAPPSPSGDFLASYNFRPNPNGYGFENYGNDDKSAMDLTAEDMIALFGRDKVCRATTGDCVLNATAQEWVEKQIKGMDGGHCEGMAVTSLRILQGLDFKGKKLPTDFQAGANATYELNKESVRNYIAYYFVTQYFSEVTAATIRNKPSVVLDTLIDGMRNNMLYSVGFYQPEYKAGHAVTPYAVQQKSDSEFWIYVYDNNYPNDNNRVIKVDKVADTWVYEGGATIPGEPVSEYRGNATTLTLELTPQSAREGMFKCPFCADSADSNVRAATDPKMLEVAMTGAGSLMVQLADNRRVGYDPLSGQFVNEIEQAQKVNIKGGLGENIPPRISIPYPTDNQPILIFITGKEAQEESLTDVVVTAPSFVVGFEGIYLDPDEVLMISLRPDGKELSFLASADGETPDMFMSFDPENTANAGYMFDVGGISLDAGKTVTFTLDNGALLVRDDDGNTDAYDIDITRIDNNGKQTFKKEDVAVSANAVARIRFEDWTGDSGNITLQLDEEADGFEDDTVIPLN</sequence>
<dbReference type="eggNOG" id="ENOG503388X">
    <property type="taxonomic scope" value="Bacteria"/>
</dbReference>
<dbReference type="HOGENOM" id="CLU_392163_0_0_6"/>
<evidence type="ECO:0000313" key="2">
    <source>
        <dbReference type="EMBL" id="EIJ42240.1"/>
    </source>
</evidence>
<dbReference type="OrthoDB" id="4528774at2"/>
<accession>I3CF47</accession>
<dbReference type="Proteomes" id="UP000005744">
    <property type="component" value="Unassembled WGS sequence"/>
</dbReference>
<dbReference type="STRING" id="395493.BegalDRAFT_1345"/>
<name>I3CF47_9GAMM</name>
<dbReference type="AlphaFoldDB" id="I3CF47"/>
<keyword evidence="1" id="KW-0732">Signal</keyword>
<keyword evidence="3" id="KW-1185">Reference proteome</keyword>
<evidence type="ECO:0000256" key="1">
    <source>
        <dbReference type="SAM" id="SignalP"/>
    </source>
</evidence>
<protein>
    <submittedName>
        <fullName evidence="2">Uncharacterized protein</fullName>
    </submittedName>
</protein>